<sequence>MCLSRDFLADGEACSCRRRPRGAQLFRFGNFARCSISALALWNLGRPSAKQHHACMFSLSETCHVRLKCEPLQLHLSSIATQACHWTVTPCQKTYLYRIILDQKGAPRYTCLVSHLHQNIIHPPPHPNTSHHLPSAKGQKTSGNSGICSKETN</sequence>
<keyword evidence="3" id="KW-1185">Reference proteome</keyword>
<evidence type="ECO:0000256" key="1">
    <source>
        <dbReference type="SAM" id="MobiDB-lite"/>
    </source>
</evidence>
<feature type="region of interest" description="Disordered" evidence="1">
    <location>
        <begin position="123"/>
        <end position="153"/>
    </location>
</feature>
<feature type="compositionally biased region" description="Polar residues" evidence="1">
    <location>
        <begin position="138"/>
        <end position="153"/>
    </location>
</feature>
<accession>A0A6A6RP50</accession>
<dbReference type="Proteomes" id="UP000799753">
    <property type="component" value="Unassembled WGS sequence"/>
</dbReference>
<evidence type="ECO:0000313" key="3">
    <source>
        <dbReference type="Proteomes" id="UP000799753"/>
    </source>
</evidence>
<proteinExistence type="predicted"/>
<protein>
    <submittedName>
        <fullName evidence="2">Uncharacterized protein</fullName>
    </submittedName>
</protein>
<evidence type="ECO:0000313" key="2">
    <source>
        <dbReference type="EMBL" id="KAF2636273.1"/>
    </source>
</evidence>
<gene>
    <name evidence="2" type="ORF">P280DRAFT_154471</name>
</gene>
<name>A0A6A6RP50_9PLEO</name>
<dbReference type="AlphaFoldDB" id="A0A6A6RP50"/>
<reference evidence="2" key="1">
    <citation type="journal article" date="2020" name="Stud. Mycol.">
        <title>101 Dothideomycetes genomes: a test case for predicting lifestyles and emergence of pathogens.</title>
        <authorList>
            <person name="Haridas S."/>
            <person name="Albert R."/>
            <person name="Binder M."/>
            <person name="Bloem J."/>
            <person name="Labutti K."/>
            <person name="Salamov A."/>
            <person name="Andreopoulos B."/>
            <person name="Baker S."/>
            <person name="Barry K."/>
            <person name="Bills G."/>
            <person name="Bluhm B."/>
            <person name="Cannon C."/>
            <person name="Castanera R."/>
            <person name="Culley D."/>
            <person name="Daum C."/>
            <person name="Ezra D."/>
            <person name="Gonzalez J."/>
            <person name="Henrissat B."/>
            <person name="Kuo A."/>
            <person name="Liang C."/>
            <person name="Lipzen A."/>
            <person name="Lutzoni F."/>
            <person name="Magnuson J."/>
            <person name="Mondo S."/>
            <person name="Nolan M."/>
            <person name="Ohm R."/>
            <person name="Pangilinan J."/>
            <person name="Park H.-J."/>
            <person name="Ramirez L."/>
            <person name="Alfaro M."/>
            <person name="Sun H."/>
            <person name="Tritt A."/>
            <person name="Yoshinaga Y."/>
            <person name="Zwiers L.-H."/>
            <person name="Turgeon B."/>
            <person name="Goodwin S."/>
            <person name="Spatafora J."/>
            <person name="Crous P."/>
            <person name="Grigoriev I."/>
        </authorList>
    </citation>
    <scope>NUCLEOTIDE SEQUENCE</scope>
    <source>
        <strain evidence="2">CBS 473.64</strain>
    </source>
</reference>
<dbReference type="EMBL" id="MU006799">
    <property type="protein sequence ID" value="KAF2636273.1"/>
    <property type="molecule type" value="Genomic_DNA"/>
</dbReference>
<organism evidence="2 3">
    <name type="scientific">Massarina eburnea CBS 473.64</name>
    <dbReference type="NCBI Taxonomy" id="1395130"/>
    <lineage>
        <taxon>Eukaryota</taxon>
        <taxon>Fungi</taxon>
        <taxon>Dikarya</taxon>
        <taxon>Ascomycota</taxon>
        <taxon>Pezizomycotina</taxon>
        <taxon>Dothideomycetes</taxon>
        <taxon>Pleosporomycetidae</taxon>
        <taxon>Pleosporales</taxon>
        <taxon>Massarineae</taxon>
        <taxon>Massarinaceae</taxon>
        <taxon>Massarina</taxon>
    </lineage>
</organism>